<evidence type="ECO:0000313" key="1">
    <source>
        <dbReference type="EMBL" id="KAK7506333.1"/>
    </source>
</evidence>
<evidence type="ECO:0000313" key="2">
    <source>
        <dbReference type="Proteomes" id="UP001519460"/>
    </source>
</evidence>
<reference evidence="1 2" key="1">
    <citation type="journal article" date="2023" name="Sci. Data">
        <title>Genome assembly of the Korean intertidal mud-creeper Batillaria attramentaria.</title>
        <authorList>
            <person name="Patra A.K."/>
            <person name="Ho P.T."/>
            <person name="Jun S."/>
            <person name="Lee S.J."/>
            <person name="Kim Y."/>
            <person name="Won Y.J."/>
        </authorList>
    </citation>
    <scope>NUCLEOTIDE SEQUENCE [LARGE SCALE GENOMIC DNA]</scope>
    <source>
        <strain evidence="1">Wonlab-2016</strain>
    </source>
</reference>
<dbReference type="AlphaFoldDB" id="A0ABD0M3Q4"/>
<keyword evidence="2" id="KW-1185">Reference proteome</keyword>
<dbReference type="EMBL" id="JACVVK020000007">
    <property type="protein sequence ID" value="KAK7506333.1"/>
    <property type="molecule type" value="Genomic_DNA"/>
</dbReference>
<organism evidence="1 2">
    <name type="scientific">Batillaria attramentaria</name>
    <dbReference type="NCBI Taxonomy" id="370345"/>
    <lineage>
        <taxon>Eukaryota</taxon>
        <taxon>Metazoa</taxon>
        <taxon>Spiralia</taxon>
        <taxon>Lophotrochozoa</taxon>
        <taxon>Mollusca</taxon>
        <taxon>Gastropoda</taxon>
        <taxon>Caenogastropoda</taxon>
        <taxon>Sorbeoconcha</taxon>
        <taxon>Cerithioidea</taxon>
        <taxon>Batillariidae</taxon>
        <taxon>Batillaria</taxon>
    </lineage>
</organism>
<dbReference type="Proteomes" id="UP001519460">
    <property type="component" value="Unassembled WGS sequence"/>
</dbReference>
<sequence length="215" mass="23513">MDNKGRTKIIALSAWVFSPFFSKAQRDRRTISAHSHFKLNLTNCTFDLAQFTFTVPLKLFALLVLPSPSSHPHHHPPPSPFLVRLFNVFLPPQKVGCGGVRLDRVTKTALLPVLYFGSPNCLFVGARWWGQIGRAGPASDSVNKRVSAGPHLRQQCWDRGHSGPRCGGDTGRPLVASIQLFSLSSPSFLCPGSLSWWGFPPCAPGLTRDSRAAVG</sequence>
<protein>
    <submittedName>
        <fullName evidence="1">Uncharacterized protein</fullName>
    </submittedName>
</protein>
<comment type="caution">
    <text evidence="1">The sequence shown here is derived from an EMBL/GenBank/DDBJ whole genome shotgun (WGS) entry which is preliminary data.</text>
</comment>
<name>A0ABD0M3Q4_9CAEN</name>
<gene>
    <name evidence="1" type="ORF">BaRGS_00002445</name>
</gene>
<proteinExistence type="predicted"/>
<accession>A0ABD0M3Q4</accession>